<dbReference type="EMBL" id="BAAADD010000004">
    <property type="protein sequence ID" value="GAA0569609.1"/>
    <property type="molecule type" value="Genomic_DNA"/>
</dbReference>
<feature type="transmembrane region" description="Helical" evidence="5">
    <location>
        <begin position="369"/>
        <end position="394"/>
    </location>
</feature>
<keyword evidence="2 5" id="KW-0812">Transmembrane</keyword>
<feature type="transmembrane region" description="Helical" evidence="5">
    <location>
        <begin position="83"/>
        <end position="104"/>
    </location>
</feature>
<evidence type="ECO:0000256" key="5">
    <source>
        <dbReference type="SAM" id="Phobius"/>
    </source>
</evidence>
<gene>
    <name evidence="7" type="ORF">GCM10008942_17910</name>
</gene>
<feature type="transmembrane region" description="Helical" evidence="5">
    <location>
        <begin position="220"/>
        <end position="238"/>
    </location>
</feature>
<feature type="transmembrane region" description="Helical" evidence="5">
    <location>
        <begin position="30"/>
        <end position="50"/>
    </location>
</feature>
<dbReference type="RefSeq" id="WP_166929599.1">
    <property type="nucleotide sequence ID" value="NZ_BAAADD010000004.1"/>
</dbReference>
<keyword evidence="8" id="KW-1185">Reference proteome</keyword>
<name>A0ABN1EM78_9PROT</name>
<keyword evidence="4 5" id="KW-0472">Membrane</keyword>
<evidence type="ECO:0000256" key="2">
    <source>
        <dbReference type="ARBA" id="ARBA00022692"/>
    </source>
</evidence>
<protein>
    <recommendedName>
        <fullName evidence="6">O-antigen ligase-related domain-containing protein</fullName>
    </recommendedName>
</protein>
<evidence type="ECO:0000256" key="1">
    <source>
        <dbReference type="ARBA" id="ARBA00004141"/>
    </source>
</evidence>
<evidence type="ECO:0000259" key="6">
    <source>
        <dbReference type="Pfam" id="PF04932"/>
    </source>
</evidence>
<organism evidence="7 8">
    <name type="scientific">Rhizomicrobium electricum</name>
    <dbReference type="NCBI Taxonomy" id="480070"/>
    <lineage>
        <taxon>Bacteria</taxon>
        <taxon>Pseudomonadati</taxon>
        <taxon>Pseudomonadota</taxon>
        <taxon>Alphaproteobacteria</taxon>
        <taxon>Micropepsales</taxon>
        <taxon>Micropepsaceae</taxon>
        <taxon>Rhizomicrobium</taxon>
    </lineage>
</organism>
<feature type="transmembrane region" description="Helical" evidence="5">
    <location>
        <begin position="336"/>
        <end position="357"/>
    </location>
</feature>
<comment type="caution">
    <text evidence="7">The sequence shown here is derived from an EMBL/GenBank/DDBJ whole genome shotgun (WGS) entry which is preliminary data.</text>
</comment>
<proteinExistence type="predicted"/>
<dbReference type="InterPro" id="IPR007016">
    <property type="entry name" value="O-antigen_ligase-rel_domated"/>
</dbReference>
<evidence type="ECO:0000313" key="7">
    <source>
        <dbReference type="EMBL" id="GAA0569609.1"/>
    </source>
</evidence>
<evidence type="ECO:0000313" key="8">
    <source>
        <dbReference type="Proteomes" id="UP001499951"/>
    </source>
</evidence>
<evidence type="ECO:0000256" key="3">
    <source>
        <dbReference type="ARBA" id="ARBA00022989"/>
    </source>
</evidence>
<feature type="transmembrane region" description="Helical" evidence="5">
    <location>
        <begin position="59"/>
        <end position="77"/>
    </location>
</feature>
<dbReference type="Proteomes" id="UP001499951">
    <property type="component" value="Unassembled WGS sequence"/>
</dbReference>
<dbReference type="Pfam" id="PF04932">
    <property type="entry name" value="Wzy_C"/>
    <property type="match status" value="1"/>
</dbReference>
<evidence type="ECO:0000256" key="4">
    <source>
        <dbReference type="ARBA" id="ARBA00023136"/>
    </source>
</evidence>
<sequence length="421" mass="46785">MSIQKTQDLTKIDVLRRVALVSAMLLSGGWFLFPRIPLILILLGICIVLIKARNKIHRGIIPVLALISVVLFVQTIWPNQSGISQFAIRLANFLGAALLLNVYLCEGRDTLSKDLYPILKWMAIQSVVTCVLANTMNPLFVTIDFFGPNTRSFLLVLIYHFRSYALDSDDGFIRPSGFFWEPGIFQIYLNVYFYLALFVFKSWRQSSLGLLAVLSTWSTTGAMICVALICIKFAWVFGTMRRSKVILAVVVGIVLTPVLGAYMYRNAADKFSGADAGSYVARLTDLKAGVDIFTDHPLFGIGFAPTDYARALKKAGYPVYFVDQEKTMLRTTTNGVVMLLVCTGILLSIPFVVGLFTSRLFPHPKIVGGLLFVALLSEPIFFTPFPMLVIFGGFSHLAEELRCSLQRMRPRVAIPSSADGM</sequence>
<comment type="subcellular location">
    <subcellularLocation>
        <location evidence="1">Membrane</location>
        <topology evidence="1">Multi-pass membrane protein</topology>
    </subcellularLocation>
</comment>
<accession>A0ABN1EM78</accession>
<feature type="domain" description="O-antigen ligase-related" evidence="6">
    <location>
        <begin position="208"/>
        <end position="347"/>
    </location>
</feature>
<feature type="transmembrane region" description="Helical" evidence="5">
    <location>
        <begin position="245"/>
        <end position="264"/>
    </location>
</feature>
<feature type="transmembrane region" description="Helical" evidence="5">
    <location>
        <begin position="178"/>
        <end position="200"/>
    </location>
</feature>
<reference evidence="7 8" key="1">
    <citation type="journal article" date="2019" name="Int. J. Syst. Evol. Microbiol.">
        <title>The Global Catalogue of Microorganisms (GCM) 10K type strain sequencing project: providing services to taxonomists for standard genome sequencing and annotation.</title>
        <authorList>
            <consortium name="The Broad Institute Genomics Platform"/>
            <consortium name="The Broad Institute Genome Sequencing Center for Infectious Disease"/>
            <person name="Wu L."/>
            <person name="Ma J."/>
        </authorList>
    </citation>
    <scope>NUCLEOTIDE SEQUENCE [LARGE SCALE GENOMIC DNA]</scope>
    <source>
        <strain evidence="7 8">JCM 15089</strain>
    </source>
</reference>
<keyword evidence="3 5" id="KW-1133">Transmembrane helix</keyword>